<feature type="domain" description="N-acetyltransferase" evidence="3">
    <location>
        <begin position="50"/>
        <end position="207"/>
    </location>
</feature>
<name>A0ABX9CY88_9ACTN</name>
<dbReference type="InterPro" id="IPR000182">
    <property type="entry name" value="GNAT_dom"/>
</dbReference>
<dbReference type="PANTHER" id="PTHR43877">
    <property type="entry name" value="AMINOALKYLPHOSPHONATE N-ACETYLTRANSFERASE-RELATED-RELATED"/>
    <property type="match status" value="1"/>
</dbReference>
<accession>A0ABX9CY88</accession>
<keyword evidence="1" id="KW-0808">Transferase</keyword>
<protein>
    <submittedName>
        <fullName evidence="4">Ribosomal-protein-alanine N-acetyltransferase</fullName>
    </submittedName>
</protein>
<dbReference type="EMBL" id="PYAC01000023">
    <property type="protein sequence ID" value="RAO14193.1"/>
    <property type="molecule type" value="Genomic_DNA"/>
</dbReference>
<dbReference type="SUPFAM" id="SSF55729">
    <property type="entry name" value="Acyl-CoA N-acyltransferases (Nat)"/>
    <property type="match status" value="1"/>
</dbReference>
<comment type="caution">
    <text evidence="4">The sequence shown here is derived from an EMBL/GenBank/DDBJ whole genome shotgun (WGS) entry which is preliminary data.</text>
</comment>
<dbReference type="CDD" id="cd04301">
    <property type="entry name" value="NAT_SF"/>
    <property type="match status" value="1"/>
</dbReference>
<evidence type="ECO:0000313" key="4">
    <source>
        <dbReference type="EMBL" id="RAO14193.1"/>
    </source>
</evidence>
<dbReference type="PROSITE" id="PS51186">
    <property type="entry name" value="GNAT"/>
    <property type="match status" value="1"/>
</dbReference>
<dbReference type="Pfam" id="PF00583">
    <property type="entry name" value="Acetyltransf_1"/>
    <property type="match status" value="1"/>
</dbReference>
<gene>
    <name evidence="4" type="ORF">MED15_04540</name>
</gene>
<dbReference type="Gene3D" id="3.40.630.30">
    <property type="match status" value="1"/>
</dbReference>
<reference evidence="4 5" key="1">
    <citation type="submission" date="2018-03" db="EMBL/GenBank/DDBJ databases">
        <title>Defining the species Micromonospora saelicesensis and Micromonospora noduli under the framework of genomics.</title>
        <authorList>
            <person name="Riesco R."/>
            <person name="Trujillo M.E."/>
        </authorList>
    </citation>
    <scope>NUCLEOTIDE SEQUENCE [LARGE SCALE GENOMIC DNA]</scope>
    <source>
        <strain evidence="4 5">MED15</strain>
    </source>
</reference>
<evidence type="ECO:0000256" key="2">
    <source>
        <dbReference type="ARBA" id="ARBA00023315"/>
    </source>
</evidence>
<dbReference type="InterPro" id="IPR016181">
    <property type="entry name" value="Acyl_CoA_acyltransferase"/>
</dbReference>
<evidence type="ECO:0000313" key="5">
    <source>
        <dbReference type="Proteomes" id="UP000249045"/>
    </source>
</evidence>
<organism evidence="4 5">
    <name type="scientific">Micromonospora noduli</name>
    <dbReference type="NCBI Taxonomy" id="709876"/>
    <lineage>
        <taxon>Bacteria</taxon>
        <taxon>Bacillati</taxon>
        <taxon>Actinomycetota</taxon>
        <taxon>Actinomycetes</taxon>
        <taxon>Micromonosporales</taxon>
        <taxon>Micromonosporaceae</taxon>
        <taxon>Micromonospora</taxon>
    </lineage>
</organism>
<keyword evidence="2" id="KW-0012">Acyltransferase</keyword>
<dbReference type="PANTHER" id="PTHR43877:SF2">
    <property type="entry name" value="AMINOALKYLPHOSPHONATE N-ACETYLTRANSFERASE-RELATED"/>
    <property type="match status" value="1"/>
</dbReference>
<evidence type="ECO:0000259" key="3">
    <source>
        <dbReference type="PROSITE" id="PS51186"/>
    </source>
</evidence>
<proteinExistence type="predicted"/>
<sequence length="207" mass="23127">MERQQPGSAGLLYDDQLIPVRRRTRAGVRRRTVGNAVVPGSPSGHHPHMIEIRVLTPDDWPTWRELRLAALTEAPGAFGSRLADWQGDGDREQRWRDRLSIPNSYNLVAVLDGRPVGMSSGVPTPDPLMMDLISMWVHPDARGKGVADRLVDEVAQWARRAGADRLRLNVMPDNARATALYRRAGFRMTDEPGNLTPDGEQVMLRPL</sequence>
<dbReference type="InterPro" id="IPR050832">
    <property type="entry name" value="Bact_Acetyltransf"/>
</dbReference>
<dbReference type="Proteomes" id="UP000249045">
    <property type="component" value="Unassembled WGS sequence"/>
</dbReference>
<evidence type="ECO:0000256" key="1">
    <source>
        <dbReference type="ARBA" id="ARBA00022679"/>
    </source>
</evidence>
<keyword evidence="5" id="KW-1185">Reference proteome</keyword>